<evidence type="ECO:0000313" key="1">
    <source>
        <dbReference type="EMBL" id="JAH83267.1"/>
    </source>
</evidence>
<reference evidence="1" key="2">
    <citation type="journal article" date="2015" name="Fish Shellfish Immunol.">
        <title>Early steps in the European eel (Anguilla anguilla)-Vibrio vulnificus interaction in the gills: Role of the RtxA13 toxin.</title>
        <authorList>
            <person name="Callol A."/>
            <person name="Pajuelo D."/>
            <person name="Ebbesson L."/>
            <person name="Teles M."/>
            <person name="MacKenzie S."/>
            <person name="Amaro C."/>
        </authorList>
    </citation>
    <scope>NUCLEOTIDE SEQUENCE</scope>
</reference>
<organism evidence="1">
    <name type="scientific">Anguilla anguilla</name>
    <name type="common">European freshwater eel</name>
    <name type="synonym">Muraena anguilla</name>
    <dbReference type="NCBI Taxonomy" id="7936"/>
    <lineage>
        <taxon>Eukaryota</taxon>
        <taxon>Metazoa</taxon>
        <taxon>Chordata</taxon>
        <taxon>Craniata</taxon>
        <taxon>Vertebrata</taxon>
        <taxon>Euteleostomi</taxon>
        <taxon>Actinopterygii</taxon>
        <taxon>Neopterygii</taxon>
        <taxon>Teleostei</taxon>
        <taxon>Anguilliformes</taxon>
        <taxon>Anguillidae</taxon>
        <taxon>Anguilla</taxon>
    </lineage>
</organism>
<accession>A0A0E9VYW2</accession>
<name>A0A0E9VYW2_ANGAN</name>
<protein>
    <submittedName>
        <fullName evidence="1">Uncharacterized protein</fullName>
    </submittedName>
</protein>
<proteinExistence type="predicted"/>
<reference evidence="1" key="1">
    <citation type="submission" date="2014-11" db="EMBL/GenBank/DDBJ databases">
        <authorList>
            <person name="Amaro Gonzalez C."/>
        </authorList>
    </citation>
    <scope>NUCLEOTIDE SEQUENCE</scope>
</reference>
<dbReference type="EMBL" id="GBXM01025310">
    <property type="protein sequence ID" value="JAH83267.1"/>
    <property type="molecule type" value="Transcribed_RNA"/>
</dbReference>
<sequence length="13" mass="1436">MNGGKKSNRFLAL</sequence>